<dbReference type="RefSeq" id="WP_013690418.1">
    <property type="nucleotide sequence ID" value="NC_015376.1"/>
</dbReference>
<dbReference type="PROSITE" id="PS51736">
    <property type="entry name" value="RECOMBINASES_3"/>
    <property type="match status" value="1"/>
</dbReference>
<evidence type="ECO:0000256" key="6">
    <source>
        <dbReference type="PIRSR" id="PIRSR606118-50"/>
    </source>
</evidence>
<dbReference type="STRING" id="999541.bgla_2g16460"/>
<dbReference type="GO" id="GO:0000150">
    <property type="term" value="F:DNA strand exchange activity"/>
    <property type="evidence" value="ECO:0007669"/>
    <property type="project" value="UniProtKB-KW"/>
</dbReference>
<protein>
    <submittedName>
        <fullName evidence="9">Resolvase domain protein</fullName>
    </submittedName>
</protein>
<dbReference type="GO" id="GO:0003677">
    <property type="term" value="F:DNA binding"/>
    <property type="evidence" value="ECO:0007669"/>
    <property type="project" value="UniProtKB-KW"/>
</dbReference>
<accession>F2LNC8</accession>
<feature type="domain" description="Resolvase/invertase-type recombinase catalytic" evidence="8">
    <location>
        <begin position="1"/>
        <end position="135"/>
    </location>
</feature>
<dbReference type="PROSITE" id="PS00398">
    <property type="entry name" value="RECOMBINASES_2"/>
    <property type="match status" value="1"/>
</dbReference>
<dbReference type="InterPro" id="IPR006118">
    <property type="entry name" value="Recombinase_CS"/>
</dbReference>
<evidence type="ECO:0000256" key="1">
    <source>
        <dbReference type="ARBA" id="ARBA00009913"/>
    </source>
</evidence>
<evidence type="ECO:0000313" key="10">
    <source>
        <dbReference type="Proteomes" id="UP000008316"/>
    </source>
</evidence>
<keyword evidence="4" id="KW-0238">DNA-binding</keyword>
<feature type="active site" description="O-(5'-phospho-DNA)-serine intermediate" evidence="6 7">
    <location>
        <position position="9"/>
    </location>
</feature>
<keyword evidence="10" id="KW-1185">Reference proteome</keyword>
<evidence type="ECO:0000256" key="5">
    <source>
        <dbReference type="ARBA" id="ARBA00023172"/>
    </source>
</evidence>
<dbReference type="SMART" id="SM00857">
    <property type="entry name" value="Resolvase"/>
    <property type="match status" value="1"/>
</dbReference>
<evidence type="ECO:0000313" key="9">
    <source>
        <dbReference type="EMBL" id="AEA64091.1"/>
    </source>
</evidence>
<keyword evidence="5" id="KW-0233">DNA recombination</keyword>
<dbReference type="InterPro" id="IPR050639">
    <property type="entry name" value="SSR_resolvase"/>
</dbReference>
<comment type="similarity">
    <text evidence="1">Belongs to the site-specific recombinase resolvase family.</text>
</comment>
<dbReference type="GO" id="GO:0015074">
    <property type="term" value="P:DNA integration"/>
    <property type="evidence" value="ECO:0007669"/>
    <property type="project" value="UniProtKB-KW"/>
</dbReference>
<organism evidence="9 10">
    <name type="scientific">Burkholderia gladioli (strain BSR3)</name>
    <dbReference type="NCBI Taxonomy" id="999541"/>
    <lineage>
        <taxon>Bacteria</taxon>
        <taxon>Pseudomonadati</taxon>
        <taxon>Pseudomonadota</taxon>
        <taxon>Betaproteobacteria</taxon>
        <taxon>Burkholderiales</taxon>
        <taxon>Burkholderiaceae</taxon>
        <taxon>Burkholderia</taxon>
    </lineage>
</organism>
<dbReference type="FunFam" id="3.40.50.1390:FF:000001">
    <property type="entry name" value="DNA recombinase"/>
    <property type="match status" value="1"/>
</dbReference>
<evidence type="ECO:0000256" key="7">
    <source>
        <dbReference type="PROSITE-ProRule" id="PRU10137"/>
    </source>
</evidence>
<dbReference type="InterPro" id="IPR036162">
    <property type="entry name" value="Resolvase-like_N_sf"/>
</dbReference>
<proteinExistence type="inferred from homology"/>
<reference evidence="9 10" key="1">
    <citation type="journal article" date="2011" name="J. Bacteriol.">
        <title>Complete genome sequence of Burkholderia gladioli BSR3.</title>
        <authorList>
            <person name="Seo Y.S."/>
            <person name="Lim J."/>
            <person name="Choi B.S."/>
            <person name="Kim H."/>
            <person name="Goo E."/>
            <person name="Lee B."/>
            <person name="Lim J.S."/>
            <person name="Choi I.Y."/>
            <person name="Moon J.S."/>
            <person name="Kim J."/>
            <person name="Hwang I."/>
        </authorList>
    </citation>
    <scope>NUCLEOTIDE SEQUENCE [LARGE SCALE GENOMIC DNA]</scope>
    <source>
        <strain evidence="9 10">BSR3</strain>
    </source>
</reference>
<dbReference type="CDD" id="cd00569">
    <property type="entry name" value="HTH_Hin_like"/>
    <property type="match status" value="1"/>
</dbReference>
<dbReference type="Gene3D" id="1.10.10.60">
    <property type="entry name" value="Homeodomain-like"/>
    <property type="match status" value="1"/>
</dbReference>
<dbReference type="InterPro" id="IPR006119">
    <property type="entry name" value="Resolv_N"/>
</dbReference>
<dbReference type="eggNOG" id="COG1961">
    <property type="taxonomic scope" value="Bacteria"/>
</dbReference>
<name>F2LNC8_BURGS</name>
<sequence>MIIGYARVSTEDQNLDMQIQALERLGCDEVFTDHGVSGRAASRPGLDRALARLTSGDKLVVWRLDRLGRSLVNLVRLLESLGQRGIRFQSLTEHIDTSSSGGRLVFHMMAALAEFERSLISERTRAGMAAARVNGKPMGRPPSLSPVQIEQARRLLESGKCRSEIAVQLGVHPRTLKRTLARMD</sequence>
<dbReference type="InterPro" id="IPR006120">
    <property type="entry name" value="Resolvase_HTH_dom"/>
</dbReference>
<keyword evidence="2" id="KW-0229">DNA integration</keyword>
<dbReference type="SUPFAM" id="SSF46689">
    <property type="entry name" value="Homeodomain-like"/>
    <property type="match status" value="1"/>
</dbReference>
<dbReference type="AlphaFoldDB" id="F2LNC8"/>
<dbReference type="Proteomes" id="UP000008316">
    <property type="component" value="Chromosome 2"/>
</dbReference>
<dbReference type="HOGENOM" id="CLU_010686_8_0_4"/>
<dbReference type="InterPro" id="IPR009057">
    <property type="entry name" value="Homeodomain-like_sf"/>
</dbReference>
<evidence type="ECO:0000256" key="2">
    <source>
        <dbReference type="ARBA" id="ARBA00022908"/>
    </source>
</evidence>
<dbReference type="SUPFAM" id="SSF53041">
    <property type="entry name" value="Resolvase-like"/>
    <property type="match status" value="1"/>
</dbReference>
<dbReference type="Pfam" id="PF02796">
    <property type="entry name" value="HTH_7"/>
    <property type="match status" value="1"/>
</dbReference>
<dbReference type="PROSITE" id="PS00397">
    <property type="entry name" value="RECOMBINASES_1"/>
    <property type="match status" value="1"/>
</dbReference>
<dbReference type="Gene3D" id="3.40.50.1390">
    <property type="entry name" value="Resolvase, N-terminal catalytic domain"/>
    <property type="match status" value="1"/>
</dbReference>
<dbReference type="KEGG" id="bgd:bgla_2g16460"/>
<evidence type="ECO:0000256" key="4">
    <source>
        <dbReference type="ARBA" id="ARBA00023125"/>
    </source>
</evidence>
<gene>
    <name evidence="9" type="ordered locus">bgla_2g16460</name>
</gene>
<dbReference type="PANTHER" id="PTHR30461">
    <property type="entry name" value="DNA-INVERTASE FROM LAMBDOID PROPHAGE"/>
    <property type="match status" value="1"/>
</dbReference>
<dbReference type="CDD" id="cd03768">
    <property type="entry name" value="SR_ResInv"/>
    <property type="match status" value="1"/>
</dbReference>
<dbReference type="PANTHER" id="PTHR30461:SF2">
    <property type="entry name" value="SERINE RECOMBINASE PINE-RELATED"/>
    <property type="match status" value="1"/>
</dbReference>
<dbReference type="Pfam" id="PF00239">
    <property type="entry name" value="Resolvase"/>
    <property type="match status" value="1"/>
</dbReference>
<dbReference type="EMBL" id="CP002600">
    <property type="protein sequence ID" value="AEA64091.1"/>
    <property type="molecule type" value="Genomic_DNA"/>
</dbReference>
<keyword evidence="3" id="KW-0230">DNA invertase</keyword>
<evidence type="ECO:0000259" key="8">
    <source>
        <dbReference type="PROSITE" id="PS51736"/>
    </source>
</evidence>
<evidence type="ECO:0000256" key="3">
    <source>
        <dbReference type="ARBA" id="ARBA00023100"/>
    </source>
</evidence>